<dbReference type="PANTHER" id="PTHR42852:SF13">
    <property type="entry name" value="PROTEIN DIPZ"/>
    <property type="match status" value="1"/>
</dbReference>
<evidence type="ECO:0000256" key="1">
    <source>
        <dbReference type="SAM" id="Coils"/>
    </source>
</evidence>
<dbReference type="CDD" id="cd02966">
    <property type="entry name" value="TlpA_like_family"/>
    <property type="match status" value="1"/>
</dbReference>
<comment type="caution">
    <text evidence="3">The sequence shown here is derived from an EMBL/GenBank/DDBJ whole genome shotgun (WGS) entry which is preliminary data.</text>
</comment>
<dbReference type="PROSITE" id="PS51352">
    <property type="entry name" value="THIOREDOXIN_2"/>
    <property type="match status" value="1"/>
</dbReference>
<dbReference type="InterPro" id="IPR000866">
    <property type="entry name" value="AhpC/TSA"/>
</dbReference>
<proteinExistence type="predicted"/>
<feature type="domain" description="Thioredoxin" evidence="2">
    <location>
        <begin position="259"/>
        <end position="400"/>
    </location>
</feature>
<dbReference type="SUPFAM" id="SSF52833">
    <property type="entry name" value="Thioredoxin-like"/>
    <property type="match status" value="1"/>
</dbReference>
<evidence type="ECO:0000313" key="3">
    <source>
        <dbReference type="EMBL" id="EJW94232.1"/>
    </source>
</evidence>
<dbReference type="Gene3D" id="3.40.30.10">
    <property type="entry name" value="Glutaredoxin"/>
    <property type="match status" value="1"/>
</dbReference>
<feature type="coiled-coil region" evidence="1">
    <location>
        <begin position="155"/>
        <end position="182"/>
    </location>
</feature>
<gene>
    <name evidence="3" type="ORF">EVA_17658</name>
</gene>
<sequence length="400" mass="45662">MNKLFFCVGTVLLTTFSMNESLLAAPAELSSALQGVLDTRDQRTLIQGHINGLEAVDSVLVLSHGKTDTLAVHNGDFEYEYLDSEAGTVHFFSYARQLSDGSFRAFRMTPITVMMIPGKTVKLEGDFDRYKISGNAFYDEYNTLAETLDANQLQMTKTNEEYARLRQSNQLTEEKHKALQAQFLQAAEAQQRFMEDYVSQHLNSPVSVYLLMMYRPEFGEKYFTRITPEVQNGYMKELYGEVKRHYEDVIAKREASKLVQDGMPAPNFTLKDINGKDFSLSSLKGKYVVLDFWGSWCGWCIKGFPEMKKMYAQYKDRLEVVGIDCNDPEAKWKQTVEKHELQWTNVINDPKGNNVAQLYSVQGFPTKFIISPEGKIVKKVVGEDPAFYESINQLMQQSAK</sequence>
<accession>J9FXD8</accession>
<dbReference type="GO" id="GO:0016491">
    <property type="term" value="F:oxidoreductase activity"/>
    <property type="evidence" value="ECO:0007669"/>
    <property type="project" value="InterPro"/>
</dbReference>
<dbReference type="GO" id="GO:0016209">
    <property type="term" value="F:antioxidant activity"/>
    <property type="evidence" value="ECO:0007669"/>
    <property type="project" value="InterPro"/>
</dbReference>
<dbReference type="EMBL" id="AMCI01006488">
    <property type="protein sequence ID" value="EJW94232.1"/>
    <property type="molecule type" value="Genomic_DNA"/>
</dbReference>
<protein>
    <submittedName>
        <fullName evidence="3">Alkyl hydroperoxide reductase/ Thiol specific antioxidant/ Mal allergen</fullName>
    </submittedName>
</protein>
<evidence type="ECO:0000259" key="2">
    <source>
        <dbReference type="PROSITE" id="PS51352"/>
    </source>
</evidence>
<dbReference type="PANTHER" id="PTHR42852">
    <property type="entry name" value="THIOL:DISULFIDE INTERCHANGE PROTEIN DSBE"/>
    <property type="match status" value="1"/>
</dbReference>
<reference evidence="3" key="1">
    <citation type="journal article" date="2012" name="PLoS ONE">
        <title>Gene sets for utilization of primary and secondary nutrition supplies in the distal gut of endangered iberian lynx.</title>
        <authorList>
            <person name="Alcaide M."/>
            <person name="Messina E."/>
            <person name="Richter M."/>
            <person name="Bargiela R."/>
            <person name="Peplies J."/>
            <person name="Huws S.A."/>
            <person name="Newbold C.J."/>
            <person name="Golyshin P.N."/>
            <person name="Simon M.A."/>
            <person name="Lopez G."/>
            <person name="Yakimov M.M."/>
            <person name="Ferrer M."/>
        </authorList>
    </citation>
    <scope>NUCLEOTIDE SEQUENCE</scope>
</reference>
<keyword evidence="1" id="KW-0175">Coiled coil</keyword>
<dbReference type="Pfam" id="PF00578">
    <property type="entry name" value="AhpC-TSA"/>
    <property type="match status" value="1"/>
</dbReference>
<organism evidence="3">
    <name type="scientific">gut metagenome</name>
    <dbReference type="NCBI Taxonomy" id="749906"/>
    <lineage>
        <taxon>unclassified sequences</taxon>
        <taxon>metagenomes</taxon>
        <taxon>organismal metagenomes</taxon>
    </lineage>
</organism>
<name>J9FXD8_9ZZZZ</name>
<dbReference type="InterPro" id="IPR036249">
    <property type="entry name" value="Thioredoxin-like_sf"/>
</dbReference>
<dbReference type="InterPro" id="IPR050553">
    <property type="entry name" value="Thioredoxin_ResA/DsbE_sf"/>
</dbReference>
<dbReference type="InterPro" id="IPR013766">
    <property type="entry name" value="Thioredoxin_domain"/>
</dbReference>
<dbReference type="AlphaFoldDB" id="J9FXD8"/>